<keyword evidence="1" id="KW-0812">Transmembrane</keyword>
<keyword evidence="1" id="KW-1133">Transmembrane helix</keyword>
<organism evidence="2 3">
    <name type="scientific">Lentilactobacillus hilgardii</name>
    <name type="common">Lactobacillus hilgardii</name>
    <dbReference type="NCBI Taxonomy" id="1588"/>
    <lineage>
        <taxon>Bacteria</taxon>
        <taxon>Bacillati</taxon>
        <taxon>Bacillota</taxon>
        <taxon>Bacilli</taxon>
        <taxon>Lactobacillales</taxon>
        <taxon>Lactobacillaceae</taxon>
        <taxon>Lentilactobacillus</taxon>
    </lineage>
</organism>
<protein>
    <submittedName>
        <fullName evidence="2">DUF3278 domain-containing protein</fullName>
    </submittedName>
</protein>
<feature type="transmembrane region" description="Helical" evidence="1">
    <location>
        <begin position="147"/>
        <end position="167"/>
    </location>
</feature>
<proteinExistence type="predicted"/>
<reference evidence="2 3" key="1">
    <citation type="submission" date="2019-12" db="EMBL/GenBank/DDBJ databases">
        <title>Lactobacillus hilgardii FLUB.</title>
        <authorList>
            <person name="Gustaw K."/>
        </authorList>
    </citation>
    <scope>NUCLEOTIDE SEQUENCE [LARGE SCALE GENOMIC DNA]</scope>
    <source>
        <strain evidence="2 3">FLUB</strain>
    </source>
</reference>
<dbReference type="GeneID" id="69059397"/>
<name>A0A6P1E6W1_LENHI</name>
<feature type="transmembrane region" description="Helical" evidence="1">
    <location>
        <begin position="63"/>
        <end position="84"/>
    </location>
</feature>
<evidence type="ECO:0000256" key="1">
    <source>
        <dbReference type="SAM" id="Phobius"/>
    </source>
</evidence>
<sequence length="176" mass="20843">MKQKESLWQKIIRRFYGMDSPLNDYQRKQINRIGNNAFLILFGYILTSNVVVAFLTVTRQSEVLVDFIFVNILFILLLIIGYIFPAMNRLHLYDKEVSSGNYTQILKGIRWRSARAGIWFCIYMWFVNRGLDWFFDGISFTQGLQSFHGYWRAILGGVIFGFGMYMFKRINSKKRI</sequence>
<gene>
    <name evidence="2" type="ORF">GQR93_13535</name>
</gene>
<dbReference type="Pfam" id="PF11683">
    <property type="entry name" value="DUF3278"/>
    <property type="match status" value="1"/>
</dbReference>
<keyword evidence="1" id="KW-0472">Membrane</keyword>
<evidence type="ECO:0000313" key="3">
    <source>
        <dbReference type="Proteomes" id="UP000465035"/>
    </source>
</evidence>
<dbReference type="RefSeq" id="WP_003550599.1">
    <property type="nucleotide sequence ID" value="NZ_CABKOL010000106.1"/>
</dbReference>
<accession>A0A6P1E6W1</accession>
<evidence type="ECO:0000313" key="2">
    <source>
        <dbReference type="EMBL" id="QHB53136.1"/>
    </source>
</evidence>
<dbReference type="InterPro" id="IPR021697">
    <property type="entry name" value="DUF3278"/>
</dbReference>
<dbReference type="Proteomes" id="UP000465035">
    <property type="component" value="Chromosome"/>
</dbReference>
<feature type="transmembrane region" description="Helical" evidence="1">
    <location>
        <begin position="116"/>
        <end position="135"/>
    </location>
</feature>
<feature type="transmembrane region" description="Helical" evidence="1">
    <location>
        <begin position="37"/>
        <end position="57"/>
    </location>
</feature>
<dbReference type="EMBL" id="CP047121">
    <property type="protein sequence ID" value="QHB53136.1"/>
    <property type="molecule type" value="Genomic_DNA"/>
</dbReference>
<dbReference type="AlphaFoldDB" id="A0A6P1E6W1"/>